<dbReference type="OrthoDB" id="680955at2"/>
<proteinExistence type="predicted"/>
<dbReference type="Proteomes" id="UP000249547">
    <property type="component" value="Unassembled WGS sequence"/>
</dbReference>
<comment type="caution">
    <text evidence="1">The sequence shown here is derived from an EMBL/GenBank/DDBJ whole genome shotgun (WGS) entry which is preliminary data.</text>
</comment>
<evidence type="ECO:0000313" key="2">
    <source>
        <dbReference type="Proteomes" id="UP000249547"/>
    </source>
</evidence>
<dbReference type="RefSeq" id="WP_111600509.1">
    <property type="nucleotide sequence ID" value="NZ_QLLL01000016.1"/>
</dbReference>
<dbReference type="AlphaFoldDB" id="A0A327PZJ9"/>
<name>A0A327PZJ9_9BACT</name>
<gene>
    <name evidence="1" type="ORF">LX64_05140</name>
</gene>
<organism evidence="1 2">
    <name type="scientific">Chitinophaga skermanii</name>
    <dbReference type="NCBI Taxonomy" id="331697"/>
    <lineage>
        <taxon>Bacteria</taxon>
        <taxon>Pseudomonadati</taxon>
        <taxon>Bacteroidota</taxon>
        <taxon>Chitinophagia</taxon>
        <taxon>Chitinophagales</taxon>
        <taxon>Chitinophagaceae</taxon>
        <taxon>Chitinophaga</taxon>
    </lineage>
</organism>
<reference evidence="1 2" key="1">
    <citation type="submission" date="2018-06" db="EMBL/GenBank/DDBJ databases">
        <title>Genomic Encyclopedia of Archaeal and Bacterial Type Strains, Phase II (KMG-II): from individual species to whole genera.</title>
        <authorList>
            <person name="Goeker M."/>
        </authorList>
    </citation>
    <scope>NUCLEOTIDE SEQUENCE [LARGE SCALE GENOMIC DNA]</scope>
    <source>
        <strain evidence="1 2">DSM 23857</strain>
    </source>
</reference>
<dbReference type="EMBL" id="QLLL01000016">
    <property type="protein sequence ID" value="RAI97469.1"/>
    <property type="molecule type" value="Genomic_DNA"/>
</dbReference>
<accession>A0A327PZJ9</accession>
<evidence type="ECO:0000313" key="1">
    <source>
        <dbReference type="EMBL" id="RAI97469.1"/>
    </source>
</evidence>
<protein>
    <submittedName>
        <fullName evidence="1">Uncharacterized protein</fullName>
    </submittedName>
</protein>
<keyword evidence="2" id="KW-1185">Reference proteome</keyword>
<sequence length="101" mass="9748">MENFELQQLGCEELNATSAQDVNGGNIIGLGVTNNNGVLEITLKLDLSSLGSTLGGVTGGGGTTGGGGILGGVGTGVPGVNNLLGTVTGLLNNLLGGLVKL</sequence>